<dbReference type="EMBL" id="KB467832">
    <property type="protein sequence ID" value="PCH34699.1"/>
    <property type="molecule type" value="Genomic_DNA"/>
</dbReference>
<feature type="non-terminal residue" evidence="1">
    <location>
        <position position="1"/>
    </location>
</feature>
<evidence type="ECO:0000313" key="2">
    <source>
        <dbReference type="Proteomes" id="UP000218811"/>
    </source>
</evidence>
<dbReference type="OMA" id="ILLECPR"/>
<organism evidence="1 2">
    <name type="scientific">Wolfiporia cocos (strain MD-104)</name>
    <name type="common">Brown rot fungus</name>
    <dbReference type="NCBI Taxonomy" id="742152"/>
    <lineage>
        <taxon>Eukaryota</taxon>
        <taxon>Fungi</taxon>
        <taxon>Dikarya</taxon>
        <taxon>Basidiomycota</taxon>
        <taxon>Agaricomycotina</taxon>
        <taxon>Agaricomycetes</taxon>
        <taxon>Polyporales</taxon>
        <taxon>Phaeolaceae</taxon>
        <taxon>Wolfiporia</taxon>
    </lineage>
</organism>
<dbReference type="Proteomes" id="UP000218811">
    <property type="component" value="Unassembled WGS sequence"/>
</dbReference>
<keyword evidence="2" id="KW-1185">Reference proteome</keyword>
<accession>A0A2H3J7I9</accession>
<name>A0A2H3J7I9_WOLCO</name>
<evidence type="ECO:0000313" key="1">
    <source>
        <dbReference type="EMBL" id="PCH34699.1"/>
    </source>
</evidence>
<dbReference type="STRING" id="742152.A0A2H3J7I9"/>
<sequence>NVQSRIIHCITAHGHFGEYYNRFVPIEPSTCPCDHRTLQTRDHILRDCPLHTHARHHLTRVSPTITLHIILSTPKGLHALQHFLEHSTAFLKNPSYAPNVIDPG</sequence>
<evidence type="ECO:0008006" key="3">
    <source>
        <dbReference type="Google" id="ProtNLM"/>
    </source>
</evidence>
<dbReference type="OrthoDB" id="3230070at2759"/>
<proteinExistence type="predicted"/>
<dbReference type="AlphaFoldDB" id="A0A2H3J7I9"/>
<protein>
    <recommendedName>
        <fullName evidence="3">Reverse transcriptase zinc-binding domain-containing protein</fullName>
    </recommendedName>
</protein>
<gene>
    <name evidence="1" type="ORF">WOLCODRAFT_106417</name>
</gene>
<reference evidence="1 2" key="1">
    <citation type="journal article" date="2012" name="Science">
        <title>The Paleozoic origin of enzymatic lignin decomposition reconstructed from 31 fungal genomes.</title>
        <authorList>
            <person name="Floudas D."/>
            <person name="Binder M."/>
            <person name="Riley R."/>
            <person name="Barry K."/>
            <person name="Blanchette R.A."/>
            <person name="Henrissat B."/>
            <person name="Martinez A.T."/>
            <person name="Otillar R."/>
            <person name="Spatafora J.W."/>
            <person name="Yadav J.S."/>
            <person name="Aerts A."/>
            <person name="Benoit I."/>
            <person name="Boyd A."/>
            <person name="Carlson A."/>
            <person name="Copeland A."/>
            <person name="Coutinho P.M."/>
            <person name="de Vries R.P."/>
            <person name="Ferreira P."/>
            <person name="Findley K."/>
            <person name="Foster B."/>
            <person name="Gaskell J."/>
            <person name="Glotzer D."/>
            <person name="Gorecki P."/>
            <person name="Heitman J."/>
            <person name="Hesse C."/>
            <person name="Hori C."/>
            <person name="Igarashi K."/>
            <person name="Jurgens J.A."/>
            <person name="Kallen N."/>
            <person name="Kersten P."/>
            <person name="Kohler A."/>
            <person name="Kuees U."/>
            <person name="Kumar T.K.A."/>
            <person name="Kuo A."/>
            <person name="LaButti K."/>
            <person name="Larrondo L.F."/>
            <person name="Lindquist E."/>
            <person name="Ling A."/>
            <person name="Lombard V."/>
            <person name="Lucas S."/>
            <person name="Lundell T."/>
            <person name="Martin R."/>
            <person name="McLaughlin D.J."/>
            <person name="Morgenstern I."/>
            <person name="Morin E."/>
            <person name="Murat C."/>
            <person name="Nagy L.G."/>
            <person name="Nolan M."/>
            <person name="Ohm R.A."/>
            <person name="Patyshakuliyeva A."/>
            <person name="Rokas A."/>
            <person name="Ruiz-Duenas F.J."/>
            <person name="Sabat G."/>
            <person name="Salamov A."/>
            <person name="Samejima M."/>
            <person name="Schmutz J."/>
            <person name="Slot J.C."/>
            <person name="St John F."/>
            <person name="Stenlid J."/>
            <person name="Sun H."/>
            <person name="Sun S."/>
            <person name="Syed K."/>
            <person name="Tsang A."/>
            <person name="Wiebenga A."/>
            <person name="Young D."/>
            <person name="Pisabarro A."/>
            <person name="Eastwood D.C."/>
            <person name="Martin F."/>
            <person name="Cullen D."/>
            <person name="Grigoriev I.V."/>
            <person name="Hibbett D.S."/>
        </authorList>
    </citation>
    <scope>NUCLEOTIDE SEQUENCE [LARGE SCALE GENOMIC DNA]</scope>
    <source>
        <strain evidence="1 2">MD-104</strain>
    </source>
</reference>